<accession>A0A397RV83</accession>
<dbReference type="InParanoid" id="A0A397RV83"/>
<sequence>MKRKTYYYSSYTDDFGITENVKKTIVGDDYKYNPSNLFSFLWYYLIAMPIAFLIMKISFHYKFINKKIIKEVKKTGFYVYANHTNFVGDALMPSLLQYRRNNIIVRSDTVSITGIKHLVKDLGALPLGDTYKASKNLLKEMKKRIEKKESITIYPEAHIWPYYTGIRPFSSSCMKYPIMMGVPSIAMTICYQRRRFGNKPKMVVCLDGPFYPDLDLPNKEREEKLADDIYAALKTRTMQYSTYSINEYIHKPKEESK</sequence>
<evidence type="ECO:0000313" key="4">
    <source>
        <dbReference type="Proteomes" id="UP000266506"/>
    </source>
</evidence>
<dbReference type="GO" id="GO:0016746">
    <property type="term" value="F:acyltransferase activity"/>
    <property type="evidence" value="ECO:0007669"/>
    <property type="project" value="UniProtKB-KW"/>
</dbReference>
<keyword evidence="3" id="KW-0808">Transferase</keyword>
<reference evidence="3 4" key="1">
    <citation type="submission" date="2018-08" db="EMBL/GenBank/DDBJ databases">
        <title>Genomic Encyclopedia of Archaeal and Bacterial Type Strains, Phase II (KMG-II): from individual species to whole genera.</title>
        <authorList>
            <person name="Goeker M."/>
        </authorList>
    </citation>
    <scope>NUCLEOTIDE SEQUENCE [LARGE SCALE GENOMIC DNA]</scope>
    <source>
        <strain evidence="3 4">ATCC 27112</strain>
    </source>
</reference>
<protein>
    <submittedName>
        <fullName evidence="3">1-acyl-sn-glycerol-3-phosphate acyltransferase</fullName>
    </submittedName>
</protein>
<keyword evidence="1" id="KW-0472">Membrane</keyword>
<proteinExistence type="predicted"/>
<feature type="domain" description="Phospholipid/glycerol acyltransferase" evidence="2">
    <location>
        <begin position="74"/>
        <end position="188"/>
    </location>
</feature>
<evidence type="ECO:0000313" key="3">
    <source>
        <dbReference type="EMBL" id="RIA75527.1"/>
    </source>
</evidence>
<keyword evidence="1" id="KW-0812">Transmembrane</keyword>
<organism evidence="3 4">
    <name type="scientific">Anaeroplasma bactoclasticum</name>
    <dbReference type="NCBI Taxonomy" id="2088"/>
    <lineage>
        <taxon>Bacteria</taxon>
        <taxon>Bacillati</taxon>
        <taxon>Mycoplasmatota</taxon>
        <taxon>Mollicutes</taxon>
        <taxon>Anaeroplasmatales</taxon>
        <taxon>Anaeroplasmataceae</taxon>
        <taxon>Anaeroplasma</taxon>
    </lineage>
</organism>
<dbReference type="AlphaFoldDB" id="A0A397RV83"/>
<dbReference type="RefSeq" id="WP_119016546.1">
    <property type="nucleotide sequence ID" value="NZ_QXEV01000017.1"/>
</dbReference>
<dbReference type="OrthoDB" id="1841587at2"/>
<gene>
    <name evidence="3" type="ORF">EI71_01422</name>
</gene>
<dbReference type="Proteomes" id="UP000266506">
    <property type="component" value="Unassembled WGS sequence"/>
</dbReference>
<keyword evidence="1" id="KW-1133">Transmembrane helix</keyword>
<keyword evidence="4" id="KW-1185">Reference proteome</keyword>
<dbReference type="Pfam" id="PF01553">
    <property type="entry name" value="Acyltransferase"/>
    <property type="match status" value="1"/>
</dbReference>
<evidence type="ECO:0000256" key="1">
    <source>
        <dbReference type="SAM" id="Phobius"/>
    </source>
</evidence>
<keyword evidence="3" id="KW-0012">Acyltransferase</keyword>
<dbReference type="InterPro" id="IPR002123">
    <property type="entry name" value="Plipid/glycerol_acylTrfase"/>
</dbReference>
<comment type="caution">
    <text evidence="3">The sequence shown here is derived from an EMBL/GenBank/DDBJ whole genome shotgun (WGS) entry which is preliminary data.</text>
</comment>
<dbReference type="EMBL" id="QXEV01000017">
    <property type="protein sequence ID" value="RIA75527.1"/>
    <property type="molecule type" value="Genomic_DNA"/>
</dbReference>
<evidence type="ECO:0000259" key="2">
    <source>
        <dbReference type="Pfam" id="PF01553"/>
    </source>
</evidence>
<name>A0A397RV83_9MOLU</name>
<feature type="transmembrane region" description="Helical" evidence="1">
    <location>
        <begin position="40"/>
        <end position="59"/>
    </location>
</feature>